<feature type="compositionally biased region" description="Gly residues" evidence="4">
    <location>
        <begin position="284"/>
        <end position="299"/>
    </location>
</feature>
<dbReference type="EMBL" id="JALJOU010000017">
    <property type="protein sequence ID" value="KAK9839196.1"/>
    <property type="molecule type" value="Genomic_DNA"/>
</dbReference>
<name>A0AAW1S0N1_9CHLO</name>
<dbReference type="Pfam" id="PF01565">
    <property type="entry name" value="FAD_binding_4"/>
    <property type="match status" value="1"/>
</dbReference>
<dbReference type="SUPFAM" id="SSF56176">
    <property type="entry name" value="FAD-binding/transporter-associated domain-like"/>
    <property type="match status" value="1"/>
</dbReference>
<keyword evidence="7" id="KW-1185">Reference proteome</keyword>
<keyword evidence="3" id="KW-0560">Oxidoreductase</keyword>
<dbReference type="GO" id="GO:0003885">
    <property type="term" value="F:D-arabinono-1,4-lactone oxidase activity"/>
    <property type="evidence" value="ECO:0007669"/>
    <property type="project" value="InterPro"/>
</dbReference>
<protein>
    <recommendedName>
        <fullName evidence="5">FAD-binding PCMH-type domain-containing protein</fullName>
    </recommendedName>
</protein>
<dbReference type="PROSITE" id="PS51387">
    <property type="entry name" value="FAD_PCMH"/>
    <property type="match status" value="1"/>
</dbReference>
<evidence type="ECO:0000256" key="4">
    <source>
        <dbReference type="SAM" id="MobiDB-lite"/>
    </source>
</evidence>
<comment type="caution">
    <text evidence="6">The sequence shown here is derived from an EMBL/GenBank/DDBJ whole genome shotgun (WGS) entry which is preliminary data.</text>
</comment>
<feature type="region of interest" description="Disordered" evidence="4">
    <location>
        <begin position="263"/>
        <end position="301"/>
    </location>
</feature>
<dbReference type="PANTHER" id="PTHR43762:SF1">
    <property type="entry name" value="D-ARABINONO-1,4-LACTONE OXIDASE"/>
    <property type="match status" value="1"/>
</dbReference>
<dbReference type="InterPro" id="IPR036318">
    <property type="entry name" value="FAD-bd_PCMH-like_sf"/>
</dbReference>
<dbReference type="Proteomes" id="UP001445335">
    <property type="component" value="Unassembled WGS sequence"/>
</dbReference>
<evidence type="ECO:0000256" key="3">
    <source>
        <dbReference type="ARBA" id="ARBA00023002"/>
    </source>
</evidence>
<evidence type="ECO:0000256" key="1">
    <source>
        <dbReference type="ARBA" id="ARBA00001974"/>
    </source>
</evidence>
<evidence type="ECO:0000313" key="6">
    <source>
        <dbReference type="EMBL" id="KAK9839196.1"/>
    </source>
</evidence>
<dbReference type="InterPro" id="IPR016169">
    <property type="entry name" value="FAD-bd_PCMH_sub2"/>
</dbReference>
<reference evidence="6 7" key="1">
    <citation type="journal article" date="2024" name="Nat. Commun.">
        <title>Phylogenomics reveals the evolutionary origins of lichenization in chlorophyte algae.</title>
        <authorList>
            <person name="Puginier C."/>
            <person name="Libourel C."/>
            <person name="Otte J."/>
            <person name="Skaloud P."/>
            <person name="Haon M."/>
            <person name="Grisel S."/>
            <person name="Petersen M."/>
            <person name="Berrin J.G."/>
            <person name="Delaux P.M."/>
            <person name="Dal Grande F."/>
            <person name="Keller J."/>
        </authorList>
    </citation>
    <scope>NUCLEOTIDE SEQUENCE [LARGE SCALE GENOMIC DNA]</scope>
    <source>
        <strain evidence="6 7">SAG 245.80</strain>
    </source>
</reference>
<gene>
    <name evidence="6" type="ORF">WJX81_000695</name>
</gene>
<feature type="domain" description="FAD-binding PCMH-type" evidence="5">
    <location>
        <begin position="7"/>
        <end position="186"/>
    </location>
</feature>
<dbReference type="PANTHER" id="PTHR43762">
    <property type="entry name" value="L-GULONOLACTONE OXIDASE"/>
    <property type="match status" value="1"/>
</dbReference>
<accession>A0AAW1S0N1</accession>
<dbReference type="InterPro" id="IPR007173">
    <property type="entry name" value="ALO_C"/>
</dbReference>
<evidence type="ECO:0000259" key="5">
    <source>
        <dbReference type="PROSITE" id="PS51387"/>
    </source>
</evidence>
<dbReference type="InterPro" id="IPR006094">
    <property type="entry name" value="Oxid_FAD_bind_N"/>
</dbReference>
<dbReference type="Gene3D" id="3.30.465.10">
    <property type="match status" value="1"/>
</dbReference>
<sequence length="524" mass="56650">MQAPSPVEARRHCYATGMRRTGPESLEELEQLVADAHAAGGKLRCVGSYLSPNGLAFCEEGQVSLALMDRVLAVDAARRQVTVQAGARVQEVVEQLRPHGLTLQNYASIREQSIGGFTQLVQVGAHGTGAAIPPVDETIVGLTLVTPGQGTLRLSADADPELFELARVGLGALGVVAEVTLQCVPAHQLLEHTFVSTLKEVKRKHARWLRDNQHIRYMWIPYSDAVVVVTNNPVREGSKPPQPRITYTEDERRAPLRALLAEAAPDPMPDPAPGPATDQARGAGEAGAGAGGGGGGGSYGAPIEELSGTQLRDRLIAVNPLDRDWIARVNQADAEHWRRSEGYRVGWSDQLLGFDCGGQQWVLEVAFPTGTLRQPSGADLAFMEELLADLMMKGIAAPAPIEQRWTASSRSPMSPASAPGAPDTVHSWVGIIMYLPTEDAAQRTAITDAFFDYCRLLQDDLMPRYGATEHWAKIEAHRLEPASVSARLAVRFPVERFNAARAALDPKNIMANDVVDILFPRSKA</sequence>
<dbReference type="InterPro" id="IPR016166">
    <property type="entry name" value="FAD-bd_PCMH"/>
</dbReference>
<organism evidence="6 7">
    <name type="scientific">Elliptochloris bilobata</name>
    <dbReference type="NCBI Taxonomy" id="381761"/>
    <lineage>
        <taxon>Eukaryota</taxon>
        <taxon>Viridiplantae</taxon>
        <taxon>Chlorophyta</taxon>
        <taxon>core chlorophytes</taxon>
        <taxon>Trebouxiophyceae</taxon>
        <taxon>Trebouxiophyceae incertae sedis</taxon>
        <taxon>Elliptochloris clade</taxon>
        <taxon>Elliptochloris</taxon>
    </lineage>
</organism>
<comment type="cofactor">
    <cofactor evidence="1">
        <name>FAD</name>
        <dbReference type="ChEBI" id="CHEBI:57692"/>
    </cofactor>
</comment>
<evidence type="ECO:0000256" key="2">
    <source>
        <dbReference type="ARBA" id="ARBA00005147"/>
    </source>
</evidence>
<dbReference type="AlphaFoldDB" id="A0AAW1S0N1"/>
<dbReference type="Gene3D" id="3.30.43.10">
    <property type="entry name" value="Uridine Diphospho-n-acetylenolpyruvylglucosamine Reductase, domain 2"/>
    <property type="match status" value="1"/>
</dbReference>
<dbReference type="PIRSF" id="PIRSF000136">
    <property type="entry name" value="LGO_GLO"/>
    <property type="match status" value="1"/>
</dbReference>
<dbReference type="Pfam" id="PF04030">
    <property type="entry name" value="ALO"/>
    <property type="match status" value="2"/>
</dbReference>
<dbReference type="InterPro" id="IPR010031">
    <property type="entry name" value="FAD_lactone_oxidase-like"/>
</dbReference>
<evidence type="ECO:0000313" key="7">
    <source>
        <dbReference type="Proteomes" id="UP001445335"/>
    </source>
</evidence>
<dbReference type="GO" id="GO:0071949">
    <property type="term" value="F:FAD binding"/>
    <property type="evidence" value="ECO:0007669"/>
    <property type="project" value="InterPro"/>
</dbReference>
<dbReference type="GO" id="GO:0016020">
    <property type="term" value="C:membrane"/>
    <property type="evidence" value="ECO:0007669"/>
    <property type="project" value="InterPro"/>
</dbReference>
<dbReference type="InterPro" id="IPR016167">
    <property type="entry name" value="FAD-bd_PCMH_sub1"/>
</dbReference>
<proteinExistence type="predicted"/>
<comment type="pathway">
    <text evidence="2">Cofactor biosynthesis; L-ascorbate biosynthesis.</text>
</comment>